<evidence type="ECO:0000313" key="4">
    <source>
        <dbReference type="Proteomes" id="UP000663828"/>
    </source>
</evidence>
<feature type="coiled-coil region" evidence="1">
    <location>
        <begin position="127"/>
        <end position="154"/>
    </location>
</feature>
<feature type="compositionally biased region" description="Basic and acidic residues" evidence="2">
    <location>
        <begin position="16"/>
        <end position="29"/>
    </location>
</feature>
<dbReference type="Pfam" id="PF15964">
    <property type="entry name" value="CCCAP"/>
    <property type="match status" value="1"/>
</dbReference>
<dbReference type="GO" id="GO:0005814">
    <property type="term" value="C:centriole"/>
    <property type="evidence" value="ECO:0007669"/>
    <property type="project" value="TreeGrafter"/>
</dbReference>
<dbReference type="GO" id="GO:0005813">
    <property type="term" value="C:centrosome"/>
    <property type="evidence" value="ECO:0007669"/>
    <property type="project" value="InterPro"/>
</dbReference>
<feature type="compositionally biased region" description="Polar residues" evidence="2">
    <location>
        <begin position="1"/>
        <end position="12"/>
    </location>
</feature>
<proteinExistence type="predicted"/>
<dbReference type="GO" id="GO:0030010">
    <property type="term" value="P:establishment of cell polarity"/>
    <property type="evidence" value="ECO:0007669"/>
    <property type="project" value="TreeGrafter"/>
</dbReference>
<comment type="caution">
    <text evidence="3">The sequence shown here is derived from an EMBL/GenBank/DDBJ whole genome shotgun (WGS) entry which is preliminary data.</text>
</comment>
<dbReference type="PANTHER" id="PTHR34343">
    <property type="entry name" value="SEROLOGICALLY DEFINED COLON CANCER ANTIGEN 8"/>
    <property type="match status" value="1"/>
</dbReference>
<feature type="compositionally biased region" description="Polar residues" evidence="2">
    <location>
        <begin position="30"/>
        <end position="48"/>
    </location>
</feature>
<name>A0A816BLI2_ADIRI</name>
<protein>
    <submittedName>
        <fullName evidence="3">Uncharacterized protein</fullName>
    </submittedName>
</protein>
<accession>A0A816BLI2</accession>
<evidence type="ECO:0000313" key="3">
    <source>
        <dbReference type="EMBL" id="CAF1613031.1"/>
    </source>
</evidence>
<sequence length="545" mass="63874">MPMTSSNSNKSLTAADKLRDLLSQLDHHQSPATPTRPSSSLKASTDTPKSNELYLLVQAADEISHRLRDENESLREDNTKLRSNVVALIEENNRLHEEIRSTFVSDMLRLINIDDGQSMTDKESQIADLYTKKMRHLEIELKDAKEKLSSYESVWQAPNDLMNCLKCGALLPFGQHNSEHNERVADIITENESNKRKLQQLQAIVERDQLRIELAETQKRLKKLIDEMTDRIQQEKQNAEKICEERLKENAEKIHQAEDKCAQYELTIDRLAREKTSLAADLDEWKNRIQRQEIDLSQTSDTVKLQIQKAMRERDQANANTMQIRTDFEKLLLQSNQDTLQLRHQLGSNQNRLNDIESELLNSKKHCLELTEEINRLTRENLMLKSVKQTLERSREENIDAITVILNKREQDYHANIEKLELERHQSLSYLEDLVCSQNTILNKLRLHSRQLTNEIENLLEQKNEVVQEMTVENQELRLKLSNAYERLEQTDTQLLQHNESHVKLRQRLIELNNKVKEYESIINKIKTQDLVDYQQRLALMTHRN</sequence>
<dbReference type="GO" id="GO:0007098">
    <property type="term" value="P:centrosome cycle"/>
    <property type="evidence" value="ECO:0007669"/>
    <property type="project" value="InterPro"/>
</dbReference>
<dbReference type="Proteomes" id="UP000663828">
    <property type="component" value="Unassembled WGS sequence"/>
</dbReference>
<dbReference type="InterPro" id="IPR031887">
    <property type="entry name" value="SDCCAG8"/>
</dbReference>
<keyword evidence="1" id="KW-0175">Coiled coil</keyword>
<dbReference type="EMBL" id="CAJNOR010007213">
    <property type="protein sequence ID" value="CAF1613031.1"/>
    <property type="molecule type" value="Genomic_DNA"/>
</dbReference>
<dbReference type="AlphaFoldDB" id="A0A816BLI2"/>
<feature type="region of interest" description="Disordered" evidence="2">
    <location>
        <begin position="1"/>
        <end position="48"/>
    </location>
</feature>
<feature type="coiled-coil region" evidence="1">
    <location>
        <begin position="353"/>
        <end position="397"/>
    </location>
</feature>
<feature type="coiled-coil region" evidence="1">
    <location>
        <begin position="57"/>
        <end position="98"/>
    </location>
</feature>
<evidence type="ECO:0000256" key="1">
    <source>
        <dbReference type="SAM" id="Coils"/>
    </source>
</evidence>
<dbReference type="GO" id="GO:0035148">
    <property type="term" value="P:tube formation"/>
    <property type="evidence" value="ECO:0007669"/>
    <property type="project" value="TreeGrafter"/>
</dbReference>
<feature type="coiled-coil region" evidence="1">
    <location>
        <begin position="442"/>
        <end position="529"/>
    </location>
</feature>
<organism evidence="3 4">
    <name type="scientific">Adineta ricciae</name>
    <name type="common">Rotifer</name>
    <dbReference type="NCBI Taxonomy" id="249248"/>
    <lineage>
        <taxon>Eukaryota</taxon>
        <taxon>Metazoa</taxon>
        <taxon>Spiralia</taxon>
        <taxon>Gnathifera</taxon>
        <taxon>Rotifera</taxon>
        <taxon>Eurotatoria</taxon>
        <taxon>Bdelloidea</taxon>
        <taxon>Adinetida</taxon>
        <taxon>Adinetidae</taxon>
        <taxon>Adineta</taxon>
    </lineage>
</organism>
<dbReference type="GO" id="GO:0001764">
    <property type="term" value="P:neuron migration"/>
    <property type="evidence" value="ECO:0007669"/>
    <property type="project" value="TreeGrafter"/>
</dbReference>
<keyword evidence="4" id="KW-1185">Reference proteome</keyword>
<gene>
    <name evidence="3" type="ORF">XAT740_LOCUS49164</name>
</gene>
<feature type="coiled-coil region" evidence="1">
    <location>
        <begin position="198"/>
        <end position="320"/>
    </location>
</feature>
<evidence type="ECO:0000256" key="2">
    <source>
        <dbReference type="SAM" id="MobiDB-lite"/>
    </source>
</evidence>
<dbReference type="PANTHER" id="PTHR34343:SF1">
    <property type="entry name" value="SEROLOGICALLY DEFINED COLON CANCER ANTIGEN 8"/>
    <property type="match status" value="1"/>
</dbReference>
<reference evidence="3" key="1">
    <citation type="submission" date="2021-02" db="EMBL/GenBank/DDBJ databases">
        <authorList>
            <person name="Nowell W R."/>
        </authorList>
    </citation>
    <scope>NUCLEOTIDE SEQUENCE</scope>
</reference>